<evidence type="ECO:0000313" key="1">
    <source>
        <dbReference type="EMBL" id="GAA4683001.1"/>
    </source>
</evidence>
<name>A0ABP8W6T9_9MICO</name>
<dbReference type="EMBL" id="BAABLM010000009">
    <property type="protein sequence ID" value="GAA4683001.1"/>
    <property type="molecule type" value="Genomic_DNA"/>
</dbReference>
<gene>
    <name evidence="1" type="ORF">GCM10025780_30800</name>
</gene>
<keyword evidence="2" id="KW-1185">Reference proteome</keyword>
<dbReference type="Proteomes" id="UP001501295">
    <property type="component" value="Unassembled WGS sequence"/>
</dbReference>
<proteinExistence type="predicted"/>
<evidence type="ECO:0000313" key="2">
    <source>
        <dbReference type="Proteomes" id="UP001501295"/>
    </source>
</evidence>
<organism evidence="1 2">
    <name type="scientific">Frondihabitans cladoniiphilus</name>
    <dbReference type="NCBI Taxonomy" id="715785"/>
    <lineage>
        <taxon>Bacteria</taxon>
        <taxon>Bacillati</taxon>
        <taxon>Actinomycetota</taxon>
        <taxon>Actinomycetes</taxon>
        <taxon>Micrococcales</taxon>
        <taxon>Microbacteriaceae</taxon>
        <taxon>Frondihabitans</taxon>
    </lineage>
</organism>
<comment type="caution">
    <text evidence="1">The sequence shown here is derived from an EMBL/GenBank/DDBJ whole genome shotgun (WGS) entry which is preliminary data.</text>
</comment>
<reference evidence="2" key="1">
    <citation type="journal article" date="2019" name="Int. J. Syst. Evol. Microbiol.">
        <title>The Global Catalogue of Microorganisms (GCM) 10K type strain sequencing project: providing services to taxonomists for standard genome sequencing and annotation.</title>
        <authorList>
            <consortium name="The Broad Institute Genomics Platform"/>
            <consortium name="The Broad Institute Genome Sequencing Center for Infectious Disease"/>
            <person name="Wu L."/>
            <person name="Ma J."/>
        </authorList>
    </citation>
    <scope>NUCLEOTIDE SEQUENCE [LARGE SCALE GENOMIC DNA]</scope>
    <source>
        <strain evidence="2">JCM 18956</strain>
    </source>
</reference>
<sequence>MVREGDGAGSGSGTKVDDLAWFTAQGGRRGQEGFAEERGRMDSVQIEKLGELAVALGRWSVPWAGVMVVVSGRCR</sequence>
<accession>A0ABP8W6T9</accession>
<protein>
    <submittedName>
        <fullName evidence="1">Uncharacterized protein</fullName>
    </submittedName>
</protein>